<feature type="transmembrane region" description="Helical" evidence="8">
    <location>
        <begin position="574"/>
        <end position="593"/>
    </location>
</feature>
<evidence type="ECO:0000256" key="1">
    <source>
        <dbReference type="ARBA" id="ARBA00004651"/>
    </source>
</evidence>
<evidence type="ECO:0000256" key="6">
    <source>
        <dbReference type="ARBA" id="ARBA00023065"/>
    </source>
</evidence>
<keyword evidence="3" id="KW-1003">Cell membrane</keyword>
<sequence length="612" mass="67712">MHNSIDKLRERINIVIFGVKDNTLRTLRAVSLLVSFSAIALVIYYYGFPLDTETDKLIFNLIEITFGFYIFHYFARLFFDFHPREFLNQNKFEGTIVALLLIEGIAKNFFDVLILEQLFLSLGFKGFADFSTVFIQVYLLTAALVDVSRRTNLTSTKTKLHPSTIFIAVFLFLILAGTALLMLPEMTIQEGSMSFLDACFTSASAACVTGLVIYDTAEFFTFKGQFVLMILIKLGGINIIAFATFTALFQKLGFGVKQHEVIEDFMSKESLLSSKGLFGKLVLASVAIEVIGALCLFFTWDKATPFNSFNDKVFHSIFHSISAFNNAGFSTFTGGLYAPVLKSSYIMHIVLGLLIFIGTMGVTTILELFSIKEMRKRLEFPWKKLSIVTKVNLYMSFTLLISGALIFWWLEKDGVLAGQNGTESLITSFFSSVTTRSAGFNTIDFNALSLPALLLVLILMFIGAAPASTGGGIKTTTFFVLISSTYATLTGRHTIEFSKRTIPNESVNKAYSVVLFAAGAIIVSTFFLTITESEALANGTMSFSQLFFEEISAFSTVGLSMGATPNLSEAGKTIIILNMFVGRIGTLTIAYLFTKNLSTLKYRYPEANLLIG</sequence>
<evidence type="ECO:0000256" key="8">
    <source>
        <dbReference type="SAM" id="Phobius"/>
    </source>
</evidence>
<comment type="subcellular location">
    <subcellularLocation>
        <location evidence="1">Cell membrane</location>
        <topology evidence="1">Multi-pass membrane protein</topology>
    </subcellularLocation>
</comment>
<keyword evidence="10" id="KW-1185">Reference proteome</keyword>
<evidence type="ECO:0000256" key="3">
    <source>
        <dbReference type="ARBA" id="ARBA00022475"/>
    </source>
</evidence>
<keyword evidence="2" id="KW-0813">Transport</keyword>
<protein>
    <submittedName>
        <fullName evidence="9">ATPase</fullName>
    </submittedName>
</protein>
<evidence type="ECO:0000313" key="10">
    <source>
        <dbReference type="Proteomes" id="UP000321168"/>
    </source>
</evidence>
<name>A0A5C6V105_9FLAO</name>
<organism evidence="9 10">
    <name type="scientific">Luteibaculum oceani</name>
    <dbReference type="NCBI Taxonomy" id="1294296"/>
    <lineage>
        <taxon>Bacteria</taxon>
        <taxon>Pseudomonadati</taxon>
        <taxon>Bacteroidota</taxon>
        <taxon>Flavobacteriia</taxon>
        <taxon>Flavobacteriales</taxon>
        <taxon>Luteibaculaceae</taxon>
        <taxon>Luteibaculum</taxon>
    </lineage>
</organism>
<evidence type="ECO:0000313" key="9">
    <source>
        <dbReference type="EMBL" id="TXC78550.1"/>
    </source>
</evidence>
<reference evidence="9 10" key="1">
    <citation type="submission" date="2019-08" db="EMBL/GenBank/DDBJ databases">
        <title>Genome of Luteibaculum oceani JCM 18817.</title>
        <authorList>
            <person name="Bowman J.P."/>
        </authorList>
    </citation>
    <scope>NUCLEOTIDE SEQUENCE [LARGE SCALE GENOMIC DNA]</scope>
    <source>
        <strain evidence="9 10">JCM 18817</strain>
    </source>
</reference>
<feature type="transmembrane region" description="Helical" evidence="8">
    <location>
        <begin position="226"/>
        <end position="249"/>
    </location>
</feature>
<dbReference type="InterPro" id="IPR003445">
    <property type="entry name" value="Cat_transpt"/>
</dbReference>
<evidence type="ECO:0000256" key="2">
    <source>
        <dbReference type="ARBA" id="ARBA00022448"/>
    </source>
</evidence>
<dbReference type="GO" id="GO:0030001">
    <property type="term" value="P:metal ion transport"/>
    <property type="evidence" value="ECO:0007669"/>
    <property type="project" value="UniProtKB-ARBA"/>
</dbReference>
<keyword evidence="5 8" id="KW-1133">Transmembrane helix</keyword>
<feature type="transmembrane region" description="Helical" evidence="8">
    <location>
        <begin position="345"/>
        <end position="370"/>
    </location>
</feature>
<feature type="transmembrane region" description="Helical" evidence="8">
    <location>
        <begin position="391"/>
        <end position="410"/>
    </location>
</feature>
<dbReference type="Proteomes" id="UP000321168">
    <property type="component" value="Unassembled WGS sequence"/>
</dbReference>
<feature type="transmembrane region" description="Helical" evidence="8">
    <location>
        <begin position="277"/>
        <end position="300"/>
    </location>
</feature>
<dbReference type="PANTHER" id="PTHR32024:SF1">
    <property type="entry name" value="KTR SYSTEM POTASSIUM UPTAKE PROTEIN B"/>
    <property type="match status" value="1"/>
</dbReference>
<dbReference type="GO" id="GO:0008324">
    <property type="term" value="F:monoatomic cation transmembrane transporter activity"/>
    <property type="evidence" value="ECO:0007669"/>
    <property type="project" value="InterPro"/>
</dbReference>
<proteinExistence type="predicted"/>
<evidence type="ECO:0000256" key="4">
    <source>
        <dbReference type="ARBA" id="ARBA00022692"/>
    </source>
</evidence>
<feature type="transmembrane region" description="Helical" evidence="8">
    <location>
        <begin position="510"/>
        <end position="530"/>
    </location>
</feature>
<dbReference type="Pfam" id="PF02386">
    <property type="entry name" value="TrkH"/>
    <property type="match status" value="1"/>
</dbReference>
<evidence type="ECO:0000256" key="5">
    <source>
        <dbReference type="ARBA" id="ARBA00022989"/>
    </source>
</evidence>
<feature type="transmembrane region" description="Helical" evidence="8">
    <location>
        <begin position="27"/>
        <end position="45"/>
    </location>
</feature>
<comment type="caution">
    <text evidence="9">The sequence shown here is derived from an EMBL/GenBank/DDBJ whole genome shotgun (WGS) entry which is preliminary data.</text>
</comment>
<dbReference type="EMBL" id="VORB01000006">
    <property type="protein sequence ID" value="TXC78550.1"/>
    <property type="molecule type" value="Genomic_DNA"/>
</dbReference>
<feature type="transmembrane region" description="Helical" evidence="8">
    <location>
        <begin position="195"/>
        <end position="214"/>
    </location>
</feature>
<feature type="transmembrane region" description="Helical" evidence="8">
    <location>
        <begin position="95"/>
        <end position="115"/>
    </location>
</feature>
<dbReference type="AlphaFoldDB" id="A0A5C6V105"/>
<dbReference type="OrthoDB" id="9810952at2"/>
<feature type="transmembrane region" description="Helical" evidence="8">
    <location>
        <begin position="57"/>
        <end position="75"/>
    </location>
</feature>
<feature type="transmembrane region" description="Helical" evidence="8">
    <location>
        <begin position="445"/>
        <end position="465"/>
    </location>
</feature>
<keyword evidence="7 8" id="KW-0472">Membrane</keyword>
<evidence type="ECO:0000256" key="7">
    <source>
        <dbReference type="ARBA" id="ARBA00023136"/>
    </source>
</evidence>
<feature type="transmembrane region" description="Helical" evidence="8">
    <location>
        <begin position="165"/>
        <end position="183"/>
    </location>
</feature>
<keyword evidence="6" id="KW-0406">Ion transport</keyword>
<keyword evidence="4 8" id="KW-0812">Transmembrane</keyword>
<dbReference type="GO" id="GO:0005886">
    <property type="term" value="C:plasma membrane"/>
    <property type="evidence" value="ECO:0007669"/>
    <property type="project" value="UniProtKB-SubCell"/>
</dbReference>
<dbReference type="RefSeq" id="WP_147014577.1">
    <property type="nucleotide sequence ID" value="NZ_VORB01000006.1"/>
</dbReference>
<gene>
    <name evidence="9" type="ORF">FRX97_07470</name>
</gene>
<feature type="transmembrane region" description="Helical" evidence="8">
    <location>
        <begin position="127"/>
        <end position="145"/>
    </location>
</feature>
<accession>A0A5C6V105</accession>
<dbReference type="PANTHER" id="PTHR32024">
    <property type="entry name" value="TRK SYSTEM POTASSIUM UPTAKE PROTEIN TRKG-RELATED"/>
    <property type="match status" value="1"/>
</dbReference>